<keyword evidence="2" id="KW-1185">Reference proteome</keyword>
<evidence type="ECO:0000313" key="2">
    <source>
        <dbReference type="Proteomes" id="UP000315647"/>
    </source>
</evidence>
<dbReference type="EMBL" id="CP037421">
    <property type="protein sequence ID" value="QDT27855.1"/>
    <property type="molecule type" value="Genomic_DNA"/>
</dbReference>
<name>A0A517Q8A2_9PLAN</name>
<reference evidence="1 2" key="1">
    <citation type="submission" date="2019-03" db="EMBL/GenBank/DDBJ databases">
        <title>Deep-cultivation of Planctomycetes and their phenomic and genomic characterization uncovers novel biology.</title>
        <authorList>
            <person name="Wiegand S."/>
            <person name="Jogler M."/>
            <person name="Boedeker C."/>
            <person name="Pinto D."/>
            <person name="Vollmers J."/>
            <person name="Rivas-Marin E."/>
            <person name="Kohn T."/>
            <person name="Peeters S.H."/>
            <person name="Heuer A."/>
            <person name="Rast P."/>
            <person name="Oberbeckmann S."/>
            <person name="Bunk B."/>
            <person name="Jeske O."/>
            <person name="Meyerdierks A."/>
            <person name="Storesund J.E."/>
            <person name="Kallscheuer N."/>
            <person name="Luecker S."/>
            <person name="Lage O.M."/>
            <person name="Pohl T."/>
            <person name="Merkel B.J."/>
            <person name="Hornburger P."/>
            <person name="Mueller R.-W."/>
            <person name="Bruemmer F."/>
            <person name="Labrenz M."/>
            <person name="Spormann A.M."/>
            <person name="Op den Camp H."/>
            <person name="Overmann J."/>
            <person name="Amann R."/>
            <person name="Jetten M.S.M."/>
            <person name="Mascher T."/>
            <person name="Medema M.H."/>
            <person name="Devos D.P."/>
            <person name="Kaster A.-K."/>
            <person name="Ovreas L."/>
            <person name="Rohde M."/>
            <person name="Galperin M.Y."/>
            <person name="Jogler C."/>
        </authorList>
    </citation>
    <scope>NUCLEOTIDE SEQUENCE [LARGE SCALE GENOMIC DNA]</scope>
    <source>
        <strain evidence="1 2">Enr10</strain>
    </source>
</reference>
<evidence type="ECO:0000313" key="1">
    <source>
        <dbReference type="EMBL" id="QDT27855.1"/>
    </source>
</evidence>
<dbReference type="InterPro" id="IPR021804">
    <property type="entry name" value="DUF3375"/>
</dbReference>
<accession>A0A517Q8A2</accession>
<dbReference type="Proteomes" id="UP000315647">
    <property type="component" value="Chromosome"/>
</dbReference>
<organism evidence="1 2">
    <name type="scientific">Gimesia panareensis</name>
    <dbReference type="NCBI Taxonomy" id="2527978"/>
    <lineage>
        <taxon>Bacteria</taxon>
        <taxon>Pseudomonadati</taxon>
        <taxon>Planctomycetota</taxon>
        <taxon>Planctomycetia</taxon>
        <taxon>Planctomycetales</taxon>
        <taxon>Planctomycetaceae</taxon>
        <taxon>Gimesia</taxon>
    </lineage>
</organism>
<proteinExistence type="predicted"/>
<sequence>MRREFCQRLIMLRRNHPAWLLLASRNGPLTLASLKSLIDAHPGGIDFEDAVEHLAESFALHANDPEFNLGDDHSLAARRELRQWLKRGLIVERDSQLLMTDALQRSFLFLDSLEDETMTSTASRLATVQRAIEDLDAQLSHSQSSREKSLKMRIASLEKELAAVQAGEFEVLEGSQAQEGIREVYQLAVSLRADFRRVEDSYREADRSLRQRIISEKQHRGEIVDELLDGNDALVDTIEGQVFENFYQQLVKSAELEQMKQRLRSILQNEDTDKALKRKQKADLRELVSRLVKESERVIQARARSERDVRGFLKSGLADEQIRVGAILQELFQVALEVDWQSQRIRRTKGPLPPVPISIPNLPVVERYLVKQADGENFYDLDFTVVEADLAKMDEEFWRAYRALDRVQLFESTIAYLQLSRKSLTIGELAKALPPSHDLETLAYWLAMAREAGVEIDDSKETIDLFDEDECWTRFHTPLIKLTHILVDKLEPGNLE</sequence>
<dbReference type="Pfam" id="PF11855">
    <property type="entry name" value="DUF3375"/>
    <property type="match status" value="1"/>
</dbReference>
<protein>
    <recommendedName>
        <fullName evidence="3">DUF3375 domain-containing protein</fullName>
    </recommendedName>
</protein>
<dbReference type="AlphaFoldDB" id="A0A517Q8A2"/>
<gene>
    <name evidence="1" type="ORF">Enr10x_31900</name>
</gene>
<evidence type="ECO:0008006" key="3">
    <source>
        <dbReference type="Google" id="ProtNLM"/>
    </source>
</evidence>